<reference evidence="2" key="1">
    <citation type="journal article" date="2020" name="Stud. Mycol.">
        <title>101 Dothideomycetes genomes: a test case for predicting lifestyles and emergence of pathogens.</title>
        <authorList>
            <person name="Haridas S."/>
            <person name="Albert R."/>
            <person name="Binder M."/>
            <person name="Bloem J."/>
            <person name="Labutti K."/>
            <person name="Salamov A."/>
            <person name="Andreopoulos B."/>
            <person name="Baker S."/>
            <person name="Barry K."/>
            <person name="Bills G."/>
            <person name="Bluhm B."/>
            <person name="Cannon C."/>
            <person name="Castanera R."/>
            <person name="Culley D."/>
            <person name="Daum C."/>
            <person name="Ezra D."/>
            <person name="Gonzalez J."/>
            <person name="Henrissat B."/>
            <person name="Kuo A."/>
            <person name="Liang C."/>
            <person name="Lipzen A."/>
            <person name="Lutzoni F."/>
            <person name="Magnuson J."/>
            <person name="Mondo S."/>
            <person name="Nolan M."/>
            <person name="Ohm R."/>
            <person name="Pangilinan J."/>
            <person name="Park H.-J."/>
            <person name="Ramirez L."/>
            <person name="Alfaro M."/>
            <person name="Sun H."/>
            <person name="Tritt A."/>
            <person name="Yoshinaga Y."/>
            <person name="Zwiers L.-H."/>
            <person name="Turgeon B."/>
            <person name="Goodwin S."/>
            <person name="Spatafora J."/>
            <person name="Crous P."/>
            <person name="Grigoriev I."/>
        </authorList>
    </citation>
    <scope>NUCLEOTIDE SEQUENCE</scope>
    <source>
        <strain evidence="2">CBS 269.34</strain>
    </source>
</reference>
<proteinExistence type="predicted"/>
<evidence type="ECO:0000313" key="3">
    <source>
        <dbReference type="Proteomes" id="UP000799750"/>
    </source>
</evidence>
<evidence type="ECO:0000256" key="1">
    <source>
        <dbReference type="SAM" id="MobiDB-lite"/>
    </source>
</evidence>
<accession>A0A6A6RAX5</accession>
<feature type="region of interest" description="Disordered" evidence="1">
    <location>
        <begin position="49"/>
        <end position="69"/>
    </location>
</feature>
<protein>
    <submittedName>
        <fullName evidence="2">Uncharacterized protein</fullName>
    </submittedName>
</protein>
<name>A0A6A6RAX5_9PEZI</name>
<dbReference type="EMBL" id="MU004182">
    <property type="protein sequence ID" value="KAF2501859.1"/>
    <property type="molecule type" value="Genomic_DNA"/>
</dbReference>
<feature type="non-terminal residue" evidence="2">
    <location>
        <position position="153"/>
    </location>
</feature>
<sequence length="153" mass="17831">MSTPSGRHHCTSTQTPLREECTKLTSATAVSIEPTLASARQLLRREAAQTIEQDRLPKRTQEMQHREHEKKAYYEARYRTLSMRNWNYRRNYDVAMREAREGKRVEKRVLIGLEAMGDTGAVKKKKKKVTVGKCTVRRSERLRLKLKEETGRA</sequence>
<organism evidence="2 3">
    <name type="scientific">Lophium mytilinum</name>
    <dbReference type="NCBI Taxonomy" id="390894"/>
    <lineage>
        <taxon>Eukaryota</taxon>
        <taxon>Fungi</taxon>
        <taxon>Dikarya</taxon>
        <taxon>Ascomycota</taxon>
        <taxon>Pezizomycotina</taxon>
        <taxon>Dothideomycetes</taxon>
        <taxon>Pleosporomycetidae</taxon>
        <taxon>Mytilinidiales</taxon>
        <taxon>Mytilinidiaceae</taxon>
        <taxon>Lophium</taxon>
    </lineage>
</organism>
<keyword evidence="3" id="KW-1185">Reference proteome</keyword>
<dbReference type="AlphaFoldDB" id="A0A6A6RAX5"/>
<evidence type="ECO:0000313" key="2">
    <source>
        <dbReference type="EMBL" id="KAF2501859.1"/>
    </source>
</evidence>
<dbReference type="Proteomes" id="UP000799750">
    <property type="component" value="Unassembled WGS sequence"/>
</dbReference>
<gene>
    <name evidence="2" type="ORF">BU16DRAFT_522749</name>
</gene>